<feature type="domain" description="Peptidase M20 dimerisation" evidence="4">
    <location>
        <begin position="188"/>
        <end position="310"/>
    </location>
</feature>
<dbReference type="Proteomes" id="UP000235803">
    <property type="component" value="Unassembled WGS sequence"/>
</dbReference>
<evidence type="ECO:0000256" key="1">
    <source>
        <dbReference type="ARBA" id="ARBA00022723"/>
    </source>
</evidence>
<dbReference type="RefSeq" id="WP_102652011.1">
    <property type="nucleotide sequence ID" value="NZ_PNRF01000008.1"/>
</dbReference>
<dbReference type="InterPro" id="IPR002933">
    <property type="entry name" value="Peptidase_M20"/>
</dbReference>
<keyword evidence="3" id="KW-0170">Cobalt</keyword>
<dbReference type="Pfam" id="PF01546">
    <property type="entry name" value="Peptidase_M20"/>
    <property type="match status" value="1"/>
</dbReference>
<keyword evidence="6" id="KW-1185">Reference proteome</keyword>
<dbReference type="PANTHER" id="PTHR43808:SF32">
    <property type="entry name" value="ARGE_DAPE-RELATED DEACYLASE"/>
    <property type="match status" value="1"/>
</dbReference>
<dbReference type="Gene3D" id="3.30.70.360">
    <property type="match status" value="1"/>
</dbReference>
<name>A0A2N7U9U9_9GAMM</name>
<evidence type="ECO:0000313" key="5">
    <source>
        <dbReference type="EMBL" id="PMR77216.1"/>
    </source>
</evidence>
<dbReference type="Pfam" id="PF07687">
    <property type="entry name" value="M20_dimer"/>
    <property type="match status" value="1"/>
</dbReference>
<dbReference type="SUPFAM" id="SSF55031">
    <property type="entry name" value="Bacterial exopeptidase dimerisation domain"/>
    <property type="match status" value="1"/>
</dbReference>
<dbReference type="GO" id="GO:0016787">
    <property type="term" value="F:hydrolase activity"/>
    <property type="evidence" value="ECO:0007669"/>
    <property type="project" value="UniProtKB-KW"/>
</dbReference>
<dbReference type="SUPFAM" id="SSF53187">
    <property type="entry name" value="Zn-dependent exopeptidases"/>
    <property type="match status" value="1"/>
</dbReference>
<reference evidence="5 6" key="1">
    <citation type="submission" date="2018-01" db="EMBL/GenBank/DDBJ databases">
        <title>Halomonas endophytica sp. nov., isolated from storage liquid in the stems of Populus euphratica.</title>
        <authorList>
            <person name="Chen C."/>
        </authorList>
    </citation>
    <scope>NUCLEOTIDE SEQUENCE [LARGE SCALE GENOMIC DNA]</scope>
    <source>
        <strain evidence="5 6">MC28</strain>
    </source>
</reference>
<dbReference type="GO" id="GO:0046872">
    <property type="term" value="F:metal ion binding"/>
    <property type="evidence" value="ECO:0007669"/>
    <property type="project" value="UniProtKB-KW"/>
</dbReference>
<sequence length="414" mass="45623">MKQQILDWIEEDRGLIVGFLRDFVRAKSPNPPGDTRAAMEHIRDFLDAREVAYDLVVRDETMPNLMASRSFQEGGKHLVLNGHIDVFPAEEDGSWIHPPWEGRIVDDVIHGRGIADMKVGTTASIMTFLYLSRLSKMLHGRLTLTVVSDEETFGPNGSRHLFENCPERVTGTACLNGEPSSAQTVRFGEKGTVWLRFEMTTAGGHGAYPHLGENAIDRAFALIQELREFTHRDVEESEAIAALLGKSGEMYDIAYGEGAAEVARSITMNVGTMQAGPKVNMVASRCTFEVDFRLPVGMACASLLEWIDSLSAMHAFSYVTLLVNESNWISPDNELTAAVKRNARSVTGIEPADVIGLGNTDARLWRYRRVPAVVYGPTPRGMGGNDEQVPIEEALNVVRVHALSAFDYLSNKGA</sequence>
<dbReference type="AlphaFoldDB" id="A0A2N7U9U9"/>
<dbReference type="OrthoDB" id="3665926at2"/>
<gene>
    <name evidence="5" type="ORF">C1H69_03385</name>
</gene>
<evidence type="ECO:0000259" key="4">
    <source>
        <dbReference type="Pfam" id="PF07687"/>
    </source>
</evidence>
<keyword evidence="2" id="KW-0378">Hydrolase</keyword>
<dbReference type="InterPro" id="IPR050072">
    <property type="entry name" value="Peptidase_M20A"/>
</dbReference>
<dbReference type="EMBL" id="PNRF01000008">
    <property type="protein sequence ID" value="PMR77216.1"/>
    <property type="molecule type" value="Genomic_DNA"/>
</dbReference>
<evidence type="ECO:0000256" key="3">
    <source>
        <dbReference type="ARBA" id="ARBA00023285"/>
    </source>
</evidence>
<dbReference type="Gene3D" id="3.40.630.10">
    <property type="entry name" value="Zn peptidases"/>
    <property type="match status" value="2"/>
</dbReference>
<comment type="caution">
    <text evidence="5">The sequence shown here is derived from an EMBL/GenBank/DDBJ whole genome shotgun (WGS) entry which is preliminary data.</text>
</comment>
<dbReference type="InterPro" id="IPR036264">
    <property type="entry name" value="Bact_exopeptidase_dim_dom"/>
</dbReference>
<evidence type="ECO:0000313" key="6">
    <source>
        <dbReference type="Proteomes" id="UP000235803"/>
    </source>
</evidence>
<keyword evidence="1" id="KW-0479">Metal-binding</keyword>
<protein>
    <submittedName>
        <fullName evidence="5">Peptidase</fullName>
    </submittedName>
</protein>
<evidence type="ECO:0000256" key="2">
    <source>
        <dbReference type="ARBA" id="ARBA00022801"/>
    </source>
</evidence>
<proteinExistence type="predicted"/>
<organism evidence="5 6">
    <name type="scientific">Billgrantia endophytica</name>
    <dbReference type="NCBI Taxonomy" id="2033802"/>
    <lineage>
        <taxon>Bacteria</taxon>
        <taxon>Pseudomonadati</taxon>
        <taxon>Pseudomonadota</taxon>
        <taxon>Gammaproteobacteria</taxon>
        <taxon>Oceanospirillales</taxon>
        <taxon>Halomonadaceae</taxon>
        <taxon>Billgrantia</taxon>
    </lineage>
</organism>
<dbReference type="InterPro" id="IPR011650">
    <property type="entry name" value="Peptidase_M20_dimer"/>
</dbReference>
<accession>A0A2N7U9U9</accession>
<dbReference type="PANTHER" id="PTHR43808">
    <property type="entry name" value="ACETYLORNITHINE DEACETYLASE"/>
    <property type="match status" value="1"/>
</dbReference>